<protein>
    <submittedName>
        <fullName evidence="4">SusE domain-containing protein</fullName>
    </submittedName>
</protein>
<dbReference type="PROSITE" id="PS51257">
    <property type="entry name" value="PROKAR_LIPOPROTEIN"/>
    <property type="match status" value="1"/>
</dbReference>
<dbReference type="Pfam" id="PF16411">
    <property type="entry name" value="SusF_SusE"/>
    <property type="match status" value="1"/>
</dbReference>
<comment type="caution">
    <text evidence="4">The sequence shown here is derived from an EMBL/GenBank/DDBJ whole genome shotgun (WGS) entry which is preliminary data.</text>
</comment>
<sequence>MKNMVSKVLSIMLVTLALYSCTTDDTDTVLNDTASTELTLSETDIVLLKENEGATALTLTWTAPDYGYNAIPKYHVYVDVAGNNFQNAVKREAGNVLEYSVSTEGLNTILQTLEIDPNTETVLDVKVEGVIGTSVIATISNIIGITVTGYASILDLTTAWGLAGSATVNGWDGPDMPFYKTNEANIFDAYVILIDGELKIRENNSWDLNYGDTGADGTLEEGGDNITVTAGTYKVTFNAGTLTYKIEPFTWGLIGDATPNGWDGPDTPLTYDPTSDQWRAVVALTAGEMKFRKNNDWSFNYGDTGNDGALDDGGDNIPVAPGKYLVTLNLNELTYTLEPIEKLWGIVGDATPNGWDGPDTILNIDYTVDGVWYLNGVTLTAGEMKFRANNDWAINYGDNDNDGVLDDGGDNILVTAGTYNIVLDLSDTSNPRYTLTK</sequence>
<dbReference type="Pfam" id="PF14292">
    <property type="entry name" value="SusE"/>
    <property type="match status" value="1"/>
</dbReference>
<gene>
    <name evidence="4" type="ORF">ACFFU9_02125</name>
</gene>
<accession>A0ABV5F7T8</accession>
<feature type="chain" id="PRO_5047223472" evidence="1">
    <location>
        <begin position="21"/>
        <end position="437"/>
    </location>
</feature>
<keyword evidence="5" id="KW-1185">Reference proteome</keyword>
<dbReference type="EMBL" id="JBHMFC010000007">
    <property type="protein sequence ID" value="MFB9055528.1"/>
    <property type="molecule type" value="Genomic_DNA"/>
</dbReference>
<feature type="signal peptide" evidence="1">
    <location>
        <begin position="1"/>
        <end position="20"/>
    </location>
</feature>
<dbReference type="Gene3D" id="2.60.40.3620">
    <property type="match status" value="3"/>
</dbReference>
<dbReference type="InterPro" id="IPR032187">
    <property type="entry name" value="SusF/SusE-like_C"/>
</dbReference>
<reference evidence="4 5" key="1">
    <citation type="submission" date="2024-09" db="EMBL/GenBank/DDBJ databases">
        <authorList>
            <person name="Sun Q."/>
            <person name="Mori K."/>
        </authorList>
    </citation>
    <scope>NUCLEOTIDE SEQUENCE [LARGE SCALE GENOMIC DNA]</scope>
    <source>
        <strain evidence="4 5">CECT 8622</strain>
    </source>
</reference>
<feature type="domain" description="SusE outer membrane protein" evidence="2">
    <location>
        <begin position="24"/>
        <end position="127"/>
    </location>
</feature>
<feature type="domain" description="Outer membrane protein SusF/SusE-like C-terminal" evidence="3">
    <location>
        <begin position="253"/>
        <end position="336"/>
    </location>
</feature>
<dbReference type="CDD" id="cd12956">
    <property type="entry name" value="CBM_SusE-F_like"/>
    <property type="match status" value="3"/>
</dbReference>
<name>A0ABV5F7T8_9FLAO</name>
<evidence type="ECO:0000313" key="4">
    <source>
        <dbReference type="EMBL" id="MFB9055528.1"/>
    </source>
</evidence>
<dbReference type="InterPro" id="IPR025970">
    <property type="entry name" value="SusE"/>
</dbReference>
<dbReference type="Proteomes" id="UP001589585">
    <property type="component" value="Unassembled WGS sequence"/>
</dbReference>
<evidence type="ECO:0000256" key="1">
    <source>
        <dbReference type="SAM" id="SignalP"/>
    </source>
</evidence>
<proteinExistence type="predicted"/>
<evidence type="ECO:0000313" key="5">
    <source>
        <dbReference type="Proteomes" id="UP001589585"/>
    </source>
</evidence>
<evidence type="ECO:0000259" key="2">
    <source>
        <dbReference type="Pfam" id="PF14292"/>
    </source>
</evidence>
<keyword evidence="1" id="KW-0732">Signal</keyword>
<dbReference type="RefSeq" id="WP_379859715.1">
    <property type="nucleotide sequence ID" value="NZ_JBHMFC010000007.1"/>
</dbReference>
<organism evidence="4 5">
    <name type="scientific">Mariniflexile ostreae</name>
    <dbReference type="NCBI Taxonomy" id="1520892"/>
    <lineage>
        <taxon>Bacteria</taxon>
        <taxon>Pseudomonadati</taxon>
        <taxon>Bacteroidota</taxon>
        <taxon>Flavobacteriia</taxon>
        <taxon>Flavobacteriales</taxon>
        <taxon>Flavobacteriaceae</taxon>
        <taxon>Mariniflexile</taxon>
    </lineage>
</organism>
<evidence type="ECO:0000259" key="3">
    <source>
        <dbReference type="Pfam" id="PF16411"/>
    </source>
</evidence>